<dbReference type="SMART" id="SM00345">
    <property type="entry name" value="HTH_GNTR"/>
    <property type="match status" value="1"/>
</dbReference>
<evidence type="ECO:0000256" key="2">
    <source>
        <dbReference type="ARBA" id="ARBA00023125"/>
    </source>
</evidence>
<dbReference type="GO" id="GO:0043565">
    <property type="term" value="F:sequence-specific DNA binding"/>
    <property type="evidence" value="ECO:0007669"/>
    <property type="project" value="InterPro"/>
</dbReference>
<dbReference type="PANTHER" id="PTHR43537:SF20">
    <property type="entry name" value="HTH-TYPE TRANSCRIPTIONAL REPRESSOR GLAR"/>
    <property type="match status" value="1"/>
</dbReference>
<keyword evidence="2" id="KW-0238">DNA-binding</keyword>
<sequence length="240" mass="26993">MRHNPRNVKAPALPASPEPVSEHVYRELRKAIVRCDFEPGTRLRVEELTRRLGVSSSPVREALNRLAEQGIVSTLENRGFRVARLTSDGVADLVRVRLLVECEALSDSIAHGDDSWEAGVVAAAHSLALVERRLGDGPRALDDDWSARHRAFHLSLYAACTSEILRDLVDVLFDRAEHYRRWTAKYRQAPRRKHDEHQKLMAAALARDTEKAVELLRRHIARTGDLVGAVLDGGPPEWIQ</sequence>
<proteinExistence type="predicted"/>
<dbReference type="GO" id="GO:0003700">
    <property type="term" value="F:DNA-binding transcription factor activity"/>
    <property type="evidence" value="ECO:0007669"/>
    <property type="project" value="InterPro"/>
</dbReference>
<dbReference type="Pfam" id="PF07729">
    <property type="entry name" value="FCD"/>
    <property type="match status" value="1"/>
</dbReference>
<dbReference type="SUPFAM" id="SSF46785">
    <property type="entry name" value="Winged helix' DNA-binding domain"/>
    <property type="match status" value="1"/>
</dbReference>
<accession>A0A4Z0C2Q8</accession>
<keyword evidence="1" id="KW-0805">Transcription regulation</keyword>
<dbReference type="Proteomes" id="UP000297564">
    <property type="component" value="Unassembled WGS sequence"/>
</dbReference>
<keyword evidence="3" id="KW-0804">Transcription</keyword>
<evidence type="ECO:0000313" key="6">
    <source>
        <dbReference type="Proteomes" id="UP000297564"/>
    </source>
</evidence>
<comment type="caution">
    <text evidence="5">The sequence shown here is derived from an EMBL/GenBank/DDBJ whole genome shotgun (WGS) entry which is preliminary data.</text>
</comment>
<gene>
    <name evidence="5" type="ORF">EZ242_01780</name>
</gene>
<dbReference type="SMART" id="SM00895">
    <property type="entry name" value="FCD"/>
    <property type="match status" value="1"/>
</dbReference>
<dbReference type="Pfam" id="PF00392">
    <property type="entry name" value="GntR"/>
    <property type="match status" value="1"/>
</dbReference>
<dbReference type="OrthoDB" id="9799812at2"/>
<evidence type="ECO:0000256" key="1">
    <source>
        <dbReference type="ARBA" id="ARBA00023015"/>
    </source>
</evidence>
<dbReference type="PANTHER" id="PTHR43537">
    <property type="entry name" value="TRANSCRIPTIONAL REGULATOR, GNTR FAMILY"/>
    <property type="match status" value="1"/>
</dbReference>
<dbReference type="PROSITE" id="PS50949">
    <property type="entry name" value="HTH_GNTR"/>
    <property type="match status" value="1"/>
</dbReference>
<reference evidence="5 6" key="1">
    <citation type="submission" date="2019-03" db="EMBL/GenBank/DDBJ databases">
        <title>Ramlibacter rhizophilus CCTCC AB2015357, whole genome shotgun sequence.</title>
        <authorList>
            <person name="Zhang X."/>
            <person name="Feng G."/>
            <person name="Zhu H."/>
        </authorList>
    </citation>
    <scope>NUCLEOTIDE SEQUENCE [LARGE SCALE GENOMIC DNA]</scope>
    <source>
        <strain evidence="5 6">CCTCC AB2015357</strain>
    </source>
</reference>
<evidence type="ECO:0000256" key="3">
    <source>
        <dbReference type="ARBA" id="ARBA00023163"/>
    </source>
</evidence>
<dbReference type="CDD" id="cd07377">
    <property type="entry name" value="WHTH_GntR"/>
    <property type="match status" value="1"/>
</dbReference>
<dbReference type="PRINTS" id="PR00033">
    <property type="entry name" value="HTHASNC"/>
</dbReference>
<dbReference type="SUPFAM" id="SSF48008">
    <property type="entry name" value="GntR ligand-binding domain-like"/>
    <property type="match status" value="1"/>
</dbReference>
<dbReference type="InterPro" id="IPR036390">
    <property type="entry name" value="WH_DNA-bd_sf"/>
</dbReference>
<feature type="domain" description="HTH gntR-type" evidence="4">
    <location>
        <begin position="18"/>
        <end position="85"/>
    </location>
</feature>
<dbReference type="Gene3D" id="1.20.120.530">
    <property type="entry name" value="GntR ligand-binding domain-like"/>
    <property type="match status" value="1"/>
</dbReference>
<dbReference type="InterPro" id="IPR000485">
    <property type="entry name" value="AsnC-type_HTH_dom"/>
</dbReference>
<evidence type="ECO:0000259" key="4">
    <source>
        <dbReference type="PROSITE" id="PS50949"/>
    </source>
</evidence>
<dbReference type="EMBL" id="SMLL01000001">
    <property type="protein sequence ID" value="TFZ04505.1"/>
    <property type="molecule type" value="Genomic_DNA"/>
</dbReference>
<dbReference type="InterPro" id="IPR036388">
    <property type="entry name" value="WH-like_DNA-bd_sf"/>
</dbReference>
<name>A0A4Z0C2Q8_9BURK</name>
<dbReference type="InterPro" id="IPR000524">
    <property type="entry name" value="Tscrpt_reg_HTH_GntR"/>
</dbReference>
<evidence type="ECO:0000313" key="5">
    <source>
        <dbReference type="EMBL" id="TFZ04505.1"/>
    </source>
</evidence>
<protein>
    <submittedName>
        <fullName evidence="5">GntR family transcriptional regulator</fullName>
    </submittedName>
</protein>
<dbReference type="InterPro" id="IPR008920">
    <property type="entry name" value="TF_FadR/GntR_C"/>
</dbReference>
<keyword evidence="6" id="KW-1185">Reference proteome</keyword>
<dbReference type="InterPro" id="IPR011711">
    <property type="entry name" value="GntR_C"/>
</dbReference>
<dbReference type="AlphaFoldDB" id="A0A4Z0C2Q8"/>
<organism evidence="5 6">
    <name type="scientific">Ramlibacter rhizophilus</name>
    <dbReference type="NCBI Taxonomy" id="1781167"/>
    <lineage>
        <taxon>Bacteria</taxon>
        <taxon>Pseudomonadati</taxon>
        <taxon>Pseudomonadota</taxon>
        <taxon>Betaproteobacteria</taxon>
        <taxon>Burkholderiales</taxon>
        <taxon>Comamonadaceae</taxon>
        <taxon>Ramlibacter</taxon>
    </lineage>
</organism>
<dbReference type="Gene3D" id="1.10.10.10">
    <property type="entry name" value="Winged helix-like DNA-binding domain superfamily/Winged helix DNA-binding domain"/>
    <property type="match status" value="1"/>
</dbReference>